<evidence type="ECO:0008006" key="5">
    <source>
        <dbReference type="Google" id="ProtNLM"/>
    </source>
</evidence>
<evidence type="ECO:0000256" key="1">
    <source>
        <dbReference type="SAM" id="MobiDB-lite"/>
    </source>
</evidence>
<feature type="signal peptide" evidence="2">
    <location>
        <begin position="1"/>
        <end position="16"/>
    </location>
</feature>
<dbReference type="HOGENOM" id="CLU_931021_0_0_1"/>
<keyword evidence="2" id="KW-0732">Signal</keyword>
<comment type="caution">
    <text evidence="3">The sequence shown here is derived from an EMBL/GenBank/DDBJ whole genome shotgun (WGS) entry which is preliminary data.</text>
</comment>
<dbReference type="InParanoid" id="G4TWB6"/>
<feature type="region of interest" description="Disordered" evidence="1">
    <location>
        <begin position="47"/>
        <end position="84"/>
    </location>
</feature>
<feature type="chain" id="PRO_5003469165" description="Myb-like domain-containing protein" evidence="2">
    <location>
        <begin position="17"/>
        <end position="299"/>
    </location>
</feature>
<evidence type="ECO:0000313" key="3">
    <source>
        <dbReference type="EMBL" id="CCA75609.1"/>
    </source>
</evidence>
<dbReference type="Proteomes" id="UP000007148">
    <property type="component" value="Unassembled WGS sequence"/>
</dbReference>
<gene>
    <name evidence="3" type="ORF">PIIN_09600</name>
</gene>
<proteinExistence type="predicted"/>
<reference evidence="3 4" key="1">
    <citation type="journal article" date="2011" name="PLoS Pathog.">
        <title>Endophytic Life Strategies Decoded by Genome and Transcriptome Analyses of the Mutualistic Root Symbiont Piriformospora indica.</title>
        <authorList>
            <person name="Zuccaro A."/>
            <person name="Lahrmann U."/>
            <person name="Guldener U."/>
            <person name="Langen G."/>
            <person name="Pfiffi S."/>
            <person name="Biedenkopf D."/>
            <person name="Wong P."/>
            <person name="Samans B."/>
            <person name="Grimm C."/>
            <person name="Basiewicz M."/>
            <person name="Murat C."/>
            <person name="Martin F."/>
            <person name="Kogel K.H."/>
        </authorList>
    </citation>
    <scope>NUCLEOTIDE SEQUENCE [LARGE SCALE GENOMIC DNA]</scope>
    <source>
        <strain evidence="3 4">DSM 11827</strain>
    </source>
</reference>
<dbReference type="AlphaFoldDB" id="G4TWB6"/>
<sequence length="299" mass="33373">MNLIGILVLTLRELHAGFPLPVDTAAQGIRREVTQSQLAKHEISRLFDKTVPEEDSSSSVGRSHPPFNGGAPRRPPQAWTLSTNTTDDSSVILLPLSQELAIDSTDTSTLHGPLDTANDVLQQGRSQPSSKMQTLVVTGSRIPLPAPSKHRASLKPKIQGKSQLPYTQAEIDALAQWVKVHPFSSFKNSDEYWKHWVENSEYGRRRTPCAWRRYWASHLRPYIKSNGAINGYKKKGLDFSMFLKEPKNLSSCQTREASGEMDDTETIHLDSEAEDLTENEYEGSMKPAKAPFIMGSDDE</sequence>
<feature type="region of interest" description="Disordered" evidence="1">
    <location>
        <begin position="275"/>
        <end position="299"/>
    </location>
</feature>
<evidence type="ECO:0000313" key="4">
    <source>
        <dbReference type="Proteomes" id="UP000007148"/>
    </source>
</evidence>
<dbReference type="EMBL" id="CAFZ01000481">
    <property type="protein sequence ID" value="CCA75609.1"/>
    <property type="molecule type" value="Genomic_DNA"/>
</dbReference>
<name>G4TWB6_SERID</name>
<protein>
    <recommendedName>
        <fullName evidence="5">Myb-like domain-containing protein</fullName>
    </recommendedName>
</protein>
<feature type="compositionally biased region" description="Polar residues" evidence="1">
    <location>
        <begin position="119"/>
        <end position="133"/>
    </location>
</feature>
<accession>G4TWB6</accession>
<organism evidence="3 4">
    <name type="scientific">Serendipita indica (strain DSM 11827)</name>
    <name type="common">Root endophyte fungus</name>
    <name type="synonym">Piriformospora indica</name>
    <dbReference type="NCBI Taxonomy" id="1109443"/>
    <lineage>
        <taxon>Eukaryota</taxon>
        <taxon>Fungi</taxon>
        <taxon>Dikarya</taxon>
        <taxon>Basidiomycota</taxon>
        <taxon>Agaricomycotina</taxon>
        <taxon>Agaricomycetes</taxon>
        <taxon>Sebacinales</taxon>
        <taxon>Serendipitaceae</taxon>
        <taxon>Serendipita</taxon>
    </lineage>
</organism>
<evidence type="ECO:0000256" key="2">
    <source>
        <dbReference type="SAM" id="SignalP"/>
    </source>
</evidence>
<feature type="region of interest" description="Disordered" evidence="1">
    <location>
        <begin position="113"/>
        <end position="133"/>
    </location>
</feature>
<keyword evidence="4" id="KW-1185">Reference proteome</keyword>